<protein>
    <submittedName>
        <fullName evidence="1">CLUMA_CG019755, isoform A</fullName>
    </submittedName>
</protein>
<proteinExistence type="predicted"/>
<accession>A0A1J1J4Q7</accession>
<name>A0A1J1J4Q7_9DIPT</name>
<organism evidence="1 2">
    <name type="scientific">Clunio marinus</name>
    <dbReference type="NCBI Taxonomy" id="568069"/>
    <lineage>
        <taxon>Eukaryota</taxon>
        <taxon>Metazoa</taxon>
        <taxon>Ecdysozoa</taxon>
        <taxon>Arthropoda</taxon>
        <taxon>Hexapoda</taxon>
        <taxon>Insecta</taxon>
        <taxon>Pterygota</taxon>
        <taxon>Neoptera</taxon>
        <taxon>Endopterygota</taxon>
        <taxon>Diptera</taxon>
        <taxon>Nematocera</taxon>
        <taxon>Chironomoidea</taxon>
        <taxon>Chironomidae</taxon>
        <taxon>Clunio</taxon>
    </lineage>
</organism>
<dbReference type="Proteomes" id="UP000183832">
    <property type="component" value="Unassembled WGS sequence"/>
</dbReference>
<evidence type="ECO:0000313" key="2">
    <source>
        <dbReference type="Proteomes" id="UP000183832"/>
    </source>
</evidence>
<gene>
    <name evidence="1" type="ORF">CLUMA_CG019755</name>
</gene>
<evidence type="ECO:0000313" key="1">
    <source>
        <dbReference type="EMBL" id="CRL06446.1"/>
    </source>
</evidence>
<dbReference type="AlphaFoldDB" id="A0A1J1J4Q7"/>
<reference evidence="1 2" key="1">
    <citation type="submission" date="2015-04" db="EMBL/GenBank/DDBJ databases">
        <authorList>
            <person name="Syromyatnikov M.Y."/>
            <person name="Popov V.N."/>
        </authorList>
    </citation>
    <scope>NUCLEOTIDE SEQUENCE [LARGE SCALE GENOMIC DNA]</scope>
</reference>
<sequence>MCRSIMPFYFASPRYLEATIALEILAVKTCLVSSQHDTIRKKHWKLLNVHFFLLSAYSKILKWVQ</sequence>
<keyword evidence="2" id="KW-1185">Reference proteome</keyword>
<dbReference type="EMBL" id="CVRI01000067">
    <property type="protein sequence ID" value="CRL06446.1"/>
    <property type="molecule type" value="Genomic_DNA"/>
</dbReference>